<reference evidence="1 2" key="1">
    <citation type="journal article" date="2015" name="Nature">
        <title>rRNA introns, odd ribosomes, and small enigmatic genomes across a large radiation of phyla.</title>
        <authorList>
            <person name="Brown C.T."/>
            <person name="Hug L.A."/>
            <person name="Thomas B.C."/>
            <person name="Sharon I."/>
            <person name="Castelle C.J."/>
            <person name="Singh A."/>
            <person name="Wilkins M.J."/>
            <person name="Williams K.H."/>
            <person name="Banfield J.F."/>
        </authorList>
    </citation>
    <scope>NUCLEOTIDE SEQUENCE [LARGE SCALE GENOMIC DNA]</scope>
</reference>
<sequence length="103" mass="11249">MNDVQAQLSVVRSRLATVKNVLLERDLGDDLETLAGEIVSKIEARLLDVQPEIDKATNTLAVGGYRSTFDTMGELKDTMNVVHGLLAQLEVQISVALSQEIPE</sequence>
<protein>
    <submittedName>
        <fullName evidence="1">Uncharacterized protein</fullName>
    </submittedName>
</protein>
<evidence type="ECO:0000313" key="1">
    <source>
        <dbReference type="EMBL" id="KKW35015.1"/>
    </source>
</evidence>
<comment type="caution">
    <text evidence="1">The sequence shown here is derived from an EMBL/GenBank/DDBJ whole genome shotgun (WGS) entry which is preliminary data.</text>
</comment>
<dbReference type="AlphaFoldDB" id="A0A0G1XVR2"/>
<gene>
    <name evidence="1" type="ORF">UY82_C0053G0002</name>
</gene>
<proteinExistence type="predicted"/>
<dbReference type="EMBL" id="LCRN01000053">
    <property type="protein sequence ID" value="KKW35015.1"/>
    <property type="molecule type" value="Genomic_DNA"/>
</dbReference>
<name>A0A0G1XVR2_9BACT</name>
<organism evidence="1 2">
    <name type="scientific">Candidatus Uhrbacteria bacterium GW2011_GWC2_53_7</name>
    <dbReference type="NCBI Taxonomy" id="1618986"/>
    <lineage>
        <taxon>Bacteria</taxon>
        <taxon>Candidatus Uhriibacteriota</taxon>
    </lineage>
</organism>
<evidence type="ECO:0000313" key="2">
    <source>
        <dbReference type="Proteomes" id="UP000033865"/>
    </source>
</evidence>
<dbReference type="Proteomes" id="UP000033865">
    <property type="component" value="Unassembled WGS sequence"/>
</dbReference>
<accession>A0A0G1XVR2</accession>